<evidence type="ECO:0000256" key="1">
    <source>
        <dbReference type="ARBA" id="ARBA00009792"/>
    </source>
</evidence>
<dbReference type="InterPro" id="IPR011682">
    <property type="entry name" value="Glyco_hydro_38_C"/>
</dbReference>
<dbReference type="EC" id="3.2.1.-" evidence="7"/>
<evidence type="ECO:0000256" key="2">
    <source>
        <dbReference type="ARBA" id="ARBA00022723"/>
    </source>
</evidence>
<feature type="chain" id="PRO_5044949212" description="Alpha-mannosidase" evidence="7">
    <location>
        <begin position="20"/>
        <end position="838"/>
    </location>
</feature>
<comment type="similarity">
    <text evidence="1 7">Belongs to the glycosyl hydrolase 38 family.</text>
</comment>
<dbReference type="InterPro" id="IPR048534">
    <property type="entry name" value="Man2a1-like_dom"/>
</dbReference>
<dbReference type="CDD" id="cd10810">
    <property type="entry name" value="GH38N_AMII_LAM_like"/>
    <property type="match status" value="1"/>
</dbReference>
<evidence type="ECO:0000313" key="10">
    <source>
        <dbReference type="RefSeq" id="XP_006812780.1"/>
    </source>
</evidence>
<evidence type="ECO:0000256" key="3">
    <source>
        <dbReference type="ARBA" id="ARBA00022801"/>
    </source>
</evidence>
<dbReference type="InterPro" id="IPR013780">
    <property type="entry name" value="Glyco_hydro_b"/>
</dbReference>
<dbReference type="GeneID" id="100373155"/>
<protein>
    <recommendedName>
        <fullName evidence="7">Alpha-mannosidase</fullName>
        <ecNumber evidence="7">3.2.1.-</ecNumber>
    </recommendedName>
</protein>
<dbReference type="InterPro" id="IPR027291">
    <property type="entry name" value="Glyco_hydro_38_N_sf"/>
</dbReference>
<dbReference type="InterPro" id="IPR011330">
    <property type="entry name" value="Glyco_hydro/deAcase_b/a-brl"/>
</dbReference>
<dbReference type="Gene3D" id="2.70.98.30">
    <property type="entry name" value="Golgi alpha-mannosidase II, domain 4"/>
    <property type="match status" value="1"/>
</dbReference>
<dbReference type="Gene3D" id="2.60.40.1180">
    <property type="entry name" value="Golgi alpha-mannosidase II"/>
    <property type="match status" value="1"/>
</dbReference>
<dbReference type="InterPro" id="IPR028995">
    <property type="entry name" value="Glyco_hydro_57/38_cen_sf"/>
</dbReference>
<sequence>MILNISLAILLIQLQEVVCQCGYKACEKTKDNPVLNIHLVPHTHDDVGWLKTVDQYYYGANNSIQHASIQSILDTIMLSLKRNPNRKLAYAEMAFFNRWWKEQKESVQEQVRNLVIKGQLQFAGGGWSQNDEAATHYTAIIDNMAYGMKFLKDTFGDCSRPLVAWQIDVFGHSKEQAALFAMMGFDGVFFARIDAADRLLRKADKRLEGMWHASQSLSSAADLFYGAFYDHYSPPDGFCFDIFCDDQPIQDDQDLLDYNVDERVDTFVKLMKEEAKSFQTNHIMLTMGNDFNYENANEWFKNMDKLLKYVNMKENETNVHVLYSSPACYLYALNQADVTWSSKTDDFFPYGSPFNYWTGFYTSRPALKGYIRIANKVLQTCKQIKAVSGVGADPVALKDAIGIVQHHDAVTGTEKQHVANDYAKRLAIGIDEGQKIENDGIAQLIKINASQPSLQFEFCNNLNISICHVTETLKMFTVTAYNPLAYQVLKYIRLPVNGMHYSIKDPDDNTVKYQVVEVTKATQHVRKQRGNASHELIFPVNIPAVGFSTYTVTMDTVKNKYRNLQTRAVHAGIDDTTISNNHLSLTFDGKTGLLKSIKNMDDDIMLPVRQMFYWYSSSTGDIISDSSSSPYIFRPNGTKPFPVFDTTVNLKVFKLLQSNLFEEVQQEFGPGLSQVIRLYKGQQHAEFEYTVGPIPFKDGLGKEIISRFDTSLKNDGIFYTDSNGRQIMKRRRNHRDTFPYINTDPVAGNYYPINTKIFIKDNNTQLTVVTDRSHGGSSIQDGSLEIMVHRRLLYYDGGEVEALNETGQFGDGLIIRGDLLVTLNPMQIKTFQVQIKRK</sequence>
<dbReference type="SUPFAM" id="SSF74650">
    <property type="entry name" value="Galactose mutarotase-like"/>
    <property type="match status" value="1"/>
</dbReference>
<reference evidence="10" key="1">
    <citation type="submission" date="2025-08" db="UniProtKB">
        <authorList>
            <consortium name="RefSeq"/>
        </authorList>
    </citation>
    <scope>IDENTIFICATION</scope>
    <source>
        <tissue evidence="10">Testes</tissue>
    </source>
</reference>
<keyword evidence="6 7" id="KW-0326">Glycosidase</keyword>
<evidence type="ECO:0000313" key="9">
    <source>
        <dbReference type="Proteomes" id="UP000694865"/>
    </source>
</evidence>
<keyword evidence="9" id="KW-1185">Reference proteome</keyword>
<dbReference type="Gene3D" id="3.20.110.10">
    <property type="entry name" value="Glycoside hydrolase 38, N terminal domain"/>
    <property type="match status" value="1"/>
</dbReference>
<dbReference type="RefSeq" id="XP_006812780.1">
    <property type="nucleotide sequence ID" value="XM_006812717.1"/>
</dbReference>
<keyword evidence="5" id="KW-1015">Disulfide bond</keyword>
<dbReference type="PANTHER" id="PTHR11607:SF3">
    <property type="entry name" value="LYSOSOMAL ALPHA-MANNOSIDASE"/>
    <property type="match status" value="1"/>
</dbReference>
<dbReference type="SUPFAM" id="SSF88713">
    <property type="entry name" value="Glycoside hydrolase/deacetylase"/>
    <property type="match status" value="1"/>
</dbReference>
<dbReference type="Pfam" id="PF01074">
    <property type="entry name" value="Glyco_hydro_38N"/>
    <property type="match status" value="1"/>
</dbReference>
<dbReference type="Pfam" id="PF07748">
    <property type="entry name" value="Glyco_hydro_38C"/>
    <property type="match status" value="1"/>
</dbReference>
<dbReference type="Pfam" id="PF21260">
    <property type="entry name" value="Laman-like_dom"/>
    <property type="match status" value="1"/>
</dbReference>
<evidence type="ECO:0000256" key="5">
    <source>
        <dbReference type="ARBA" id="ARBA00023157"/>
    </source>
</evidence>
<keyword evidence="2 7" id="KW-0479">Metal-binding</keyword>
<dbReference type="InterPro" id="IPR050843">
    <property type="entry name" value="Glycosyl_Hydrlase_38"/>
</dbReference>
<keyword evidence="3 7" id="KW-0378">Hydrolase</keyword>
<dbReference type="InterPro" id="IPR015341">
    <property type="entry name" value="Glyco_hydro_38_cen"/>
</dbReference>
<dbReference type="Pfam" id="PF09261">
    <property type="entry name" value="Alpha-mann_mid"/>
    <property type="match status" value="1"/>
</dbReference>
<gene>
    <name evidence="10" type="primary">LOC100373155</name>
</gene>
<organism evidence="9 10">
    <name type="scientific">Saccoglossus kowalevskii</name>
    <name type="common">Acorn worm</name>
    <dbReference type="NCBI Taxonomy" id="10224"/>
    <lineage>
        <taxon>Eukaryota</taxon>
        <taxon>Metazoa</taxon>
        <taxon>Hemichordata</taxon>
        <taxon>Enteropneusta</taxon>
        <taxon>Harrimaniidae</taxon>
        <taxon>Saccoglossus</taxon>
    </lineage>
</organism>
<dbReference type="Gene3D" id="1.20.1270.50">
    <property type="entry name" value="Glycoside hydrolase family 38, central domain"/>
    <property type="match status" value="2"/>
</dbReference>
<evidence type="ECO:0000256" key="4">
    <source>
        <dbReference type="ARBA" id="ARBA00022833"/>
    </source>
</evidence>
<keyword evidence="7" id="KW-0732">Signal</keyword>
<dbReference type="InterPro" id="IPR037094">
    <property type="entry name" value="Glyco_hydro_38_cen_sf"/>
</dbReference>
<dbReference type="PANTHER" id="PTHR11607">
    <property type="entry name" value="ALPHA-MANNOSIDASE"/>
    <property type="match status" value="1"/>
</dbReference>
<name>A0ABM0LYD9_SACKO</name>
<keyword evidence="4 7" id="KW-0862">Zinc</keyword>
<dbReference type="InterPro" id="IPR000602">
    <property type="entry name" value="Glyco_hydro_38_N"/>
</dbReference>
<dbReference type="SMART" id="SM00872">
    <property type="entry name" value="Alpha-mann_mid"/>
    <property type="match status" value="1"/>
</dbReference>
<dbReference type="Proteomes" id="UP000694865">
    <property type="component" value="Unplaced"/>
</dbReference>
<evidence type="ECO:0000256" key="7">
    <source>
        <dbReference type="RuleBase" id="RU361199"/>
    </source>
</evidence>
<dbReference type="InterPro" id="IPR011013">
    <property type="entry name" value="Gal_mutarotase_sf_dom"/>
</dbReference>
<comment type="cofactor">
    <cofactor evidence="7">
        <name>Zn(2+)</name>
        <dbReference type="ChEBI" id="CHEBI:29105"/>
    </cofactor>
    <text evidence="7">Binds 1 zinc ion per subunit.</text>
</comment>
<feature type="signal peptide" evidence="7">
    <location>
        <begin position="1"/>
        <end position="19"/>
    </location>
</feature>
<feature type="domain" description="Glycoside hydrolase family 38 central" evidence="8">
    <location>
        <begin position="355"/>
        <end position="426"/>
    </location>
</feature>
<evidence type="ECO:0000259" key="8">
    <source>
        <dbReference type="SMART" id="SM00872"/>
    </source>
</evidence>
<evidence type="ECO:0000256" key="6">
    <source>
        <dbReference type="ARBA" id="ARBA00023295"/>
    </source>
</evidence>
<accession>A0ABM0LYD9</accession>
<dbReference type="SUPFAM" id="SSF88688">
    <property type="entry name" value="Families 57/38 glycoside transferase middle domain"/>
    <property type="match status" value="1"/>
</dbReference>
<proteinExistence type="inferred from homology"/>